<name>A0A9E4NPD7_9GAMM</name>
<accession>A0A9E4NPD7</accession>
<proteinExistence type="predicted"/>
<sequence length="85" mass="9690">PLGVWLMMTQGWVVKGPAKRFSSTVDYIAGTYYRVMPPAPDIVLCRIVNNYHLETNGSEINRKGHPASRHKSSYIQKNTRDSLNR</sequence>
<organism evidence="2 3">
    <name type="scientific">Candidatus Thiodiazotropha taylori</name>
    <dbReference type="NCBI Taxonomy" id="2792791"/>
    <lineage>
        <taxon>Bacteria</taxon>
        <taxon>Pseudomonadati</taxon>
        <taxon>Pseudomonadota</taxon>
        <taxon>Gammaproteobacteria</taxon>
        <taxon>Chromatiales</taxon>
        <taxon>Sedimenticolaceae</taxon>
        <taxon>Candidatus Thiodiazotropha</taxon>
    </lineage>
</organism>
<evidence type="ECO:0000313" key="3">
    <source>
        <dbReference type="Proteomes" id="UP000886674"/>
    </source>
</evidence>
<feature type="compositionally biased region" description="Basic residues" evidence="1">
    <location>
        <begin position="63"/>
        <end position="72"/>
    </location>
</feature>
<feature type="non-terminal residue" evidence="2">
    <location>
        <position position="1"/>
    </location>
</feature>
<dbReference type="EMBL" id="JAEPCR010000129">
    <property type="protein sequence ID" value="MCG7980527.1"/>
    <property type="molecule type" value="Genomic_DNA"/>
</dbReference>
<dbReference type="Proteomes" id="UP000886674">
    <property type="component" value="Unassembled WGS sequence"/>
</dbReference>
<feature type="region of interest" description="Disordered" evidence="1">
    <location>
        <begin position="57"/>
        <end position="85"/>
    </location>
</feature>
<protein>
    <submittedName>
        <fullName evidence="2">Uncharacterized protein</fullName>
    </submittedName>
</protein>
<evidence type="ECO:0000313" key="2">
    <source>
        <dbReference type="EMBL" id="MCG7980527.1"/>
    </source>
</evidence>
<gene>
    <name evidence="2" type="ORF">JAY77_20565</name>
</gene>
<dbReference type="AlphaFoldDB" id="A0A9E4NPD7"/>
<comment type="caution">
    <text evidence="2">The sequence shown here is derived from an EMBL/GenBank/DDBJ whole genome shotgun (WGS) entry which is preliminary data.</text>
</comment>
<reference evidence="2" key="1">
    <citation type="journal article" date="2021" name="Proc. Natl. Acad. Sci. U.S.A.">
        <title>Global biogeography of chemosynthetic symbionts reveals both localized and globally distributed symbiont groups. .</title>
        <authorList>
            <person name="Osvatic J.T."/>
            <person name="Wilkins L.G.E."/>
            <person name="Leibrecht L."/>
            <person name="Leray M."/>
            <person name="Zauner S."/>
            <person name="Polzin J."/>
            <person name="Camacho Y."/>
            <person name="Gros O."/>
            <person name="van Gils J.A."/>
            <person name="Eisen J.A."/>
            <person name="Petersen J.M."/>
            <person name="Yuen B."/>
        </authorList>
    </citation>
    <scope>NUCLEOTIDE SEQUENCE</scope>
    <source>
        <strain evidence="2">MAGclacostrist055</strain>
    </source>
</reference>
<evidence type="ECO:0000256" key="1">
    <source>
        <dbReference type="SAM" id="MobiDB-lite"/>
    </source>
</evidence>